<dbReference type="EMBL" id="BPLR01011384">
    <property type="protein sequence ID" value="GIY46190.1"/>
    <property type="molecule type" value="Genomic_DNA"/>
</dbReference>
<name>A0AAV4TMW2_CAEEX</name>
<comment type="caution">
    <text evidence="2">The sequence shown here is derived from an EMBL/GenBank/DDBJ whole genome shotgun (WGS) entry which is preliminary data.</text>
</comment>
<keyword evidence="3" id="KW-1185">Reference proteome</keyword>
<gene>
    <name evidence="2" type="ORF">CEXT_107611</name>
</gene>
<dbReference type="AlphaFoldDB" id="A0AAV4TMW2"/>
<protein>
    <submittedName>
        <fullName evidence="2">Uncharacterized protein</fullName>
    </submittedName>
</protein>
<evidence type="ECO:0000313" key="2">
    <source>
        <dbReference type="EMBL" id="GIY46190.1"/>
    </source>
</evidence>
<accession>A0AAV4TMW2</accession>
<evidence type="ECO:0000256" key="1">
    <source>
        <dbReference type="SAM" id="MobiDB-lite"/>
    </source>
</evidence>
<proteinExistence type="predicted"/>
<feature type="compositionally biased region" description="Polar residues" evidence="1">
    <location>
        <begin position="76"/>
        <end position="94"/>
    </location>
</feature>
<dbReference type="Proteomes" id="UP001054945">
    <property type="component" value="Unassembled WGS sequence"/>
</dbReference>
<evidence type="ECO:0000313" key="3">
    <source>
        <dbReference type="Proteomes" id="UP001054945"/>
    </source>
</evidence>
<reference evidence="2 3" key="1">
    <citation type="submission" date="2021-06" db="EMBL/GenBank/DDBJ databases">
        <title>Caerostris extrusa draft genome.</title>
        <authorList>
            <person name="Kono N."/>
            <person name="Arakawa K."/>
        </authorList>
    </citation>
    <scope>NUCLEOTIDE SEQUENCE [LARGE SCALE GENOMIC DNA]</scope>
</reference>
<feature type="region of interest" description="Disordered" evidence="1">
    <location>
        <begin position="73"/>
        <end position="94"/>
    </location>
</feature>
<organism evidence="2 3">
    <name type="scientific">Caerostris extrusa</name>
    <name type="common">Bark spider</name>
    <name type="synonym">Caerostris bankana</name>
    <dbReference type="NCBI Taxonomy" id="172846"/>
    <lineage>
        <taxon>Eukaryota</taxon>
        <taxon>Metazoa</taxon>
        <taxon>Ecdysozoa</taxon>
        <taxon>Arthropoda</taxon>
        <taxon>Chelicerata</taxon>
        <taxon>Arachnida</taxon>
        <taxon>Araneae</taxon>
        <taxon>Araneomorphae</taxon>
        <taxon>Entelegynae</taxon>
        <taxon>Araneoidea</taxon>
        <taxon>Araneidae</taxon>
        <taxon>Caerostris</taxon>
    </lineage>
</organism>
<sequence length="140" mass="15556">MNQGGSISQSTSKGWSWVDNQNSPKTCSVKGFRPLESSVILFHDAESQTTFNKACIPCDSIFDLALLPQTRDAEIHNSNPTQQSTPLPQPYFSNSTLSVYTDPTNCRPSPSCRWKGFASTPPSSNKHFEIRNVEESDRLT</sequence>